<name>A0A8S0U6F7_OLEEU</name>
<protein>
    <submittedName>
        <fullName evidence="1">Uncharacterized protein</fullName>
    </submittedName>
</protein>
<evidence type="ECO:0000313" key="2">
    <source>
        <dbReference type="Proteomes" id="UP000594638"/>
    </source>
</evidence>
<dbReference type="Proteomes" id="UP000594638">
    <property type="component" value="Unassembled WGS sequence"/>
</dbReference>
<proteinExistence type="predicted"/>
<keyword evidence="2" id="KW-1185">Reference proteome</keyword>
<dbReference type="Gramene" id="OE9A090592T2">
    <property type="protein sequence ID" value="OE9A090592C2"/>
    <property type="gene ID" value="OE9A090592"/>
</dbReference>
<organism evidence="1 2">
    <name type="scientific">Olea europaea subsp. europaea</name>
    <dbReference type="NCBI Taxonomy" id="158383"/>
    <lineage>
        <taxon>Eukaryota</taxon>
        <taxon>Viridiplantae</taxon>
        <taxon>Streptophyta</taxon>
        <taxon>Embryophyta</taxon>
        <taxon>Tracheophyta</taxon>
        <taxon>Spermatophyta</taxon>
        <taxon>Magnoliopsida</taxon>
        <taxon>eudicotyledons</taxon>
        <taxon>Gunneridae</taxon>
        <taxon>Pentapetalae</taxon>
        <taxon>asterids</taxon>
        <taxon>lamiids</taxon>
        <taxon>Lamiales</taxon>
        <taxon>Oleaceae</taxon>
        <taxon>Oleeae</taxon>
        <taxon>Olea</taxon>
    </lineage>
</organism>
<accession>A0A8S0U6F7</accession>
<comment type="caution">
    <text evidence="1">The sequence shown here is derived from an EMBL/GenBank/DDBJ whole genome shotgun (WGS) entry which is preliminary data.</text>
</comment>
<sequence length="117" mass="13360">MFFASVTLQYPCVLFYEKNSFASAKGKIMESAASFDTSNSDSWPFPKIFQALNSTIVFYAVQILNLYIGRASYSYENTKIGRASNLSQINYQKKWCSHVILVANVYSVHHYGFTLRN</sequence>
<reference evidence="1 2" key="1">
    <citation type="submission" date="2019-12" db="EMBL/GenBank/DDBJ databases">
        <authorList>
            <person name="Alioto T."/>
            <person name="Alioto T."/>
            <person name="Gomez Garrido J."/>
        </authorList>
    </citation>
    <scope>NUCLEOTIDE SEQUENCE [LARGE SCALE GENOMIC DNA]</scope>
</reference>
<gene>
    <name evidence="1" type="ORF">OLEA9_A090592</name>
</gene>
<evidence type="ECO:0000313" key="1">
    <source>
        <dbReference type="EMBL" id="CAA3012334.1"/>
    </source>
</evidence>
<dbReference type="AlphaFoldDB" id="A0A8S0U6F7"/>
<dbReference type="Gramene" id="OE9A090592T15">
    <property type="protein sequence ID" value="OE9A090592C15"/>
    <property type="gene ID" value="OE9A090592"/>
</dbReference>
<dbReference type="EMBL" id="CACTIH010007396">
    <property type="protein sequence ID" value="CAA3012334.1"/>
    <property type="molecule type" value="Genomic_DNA"/>
</dbReference>